<dbReference type="GO" id="GO:0046513">
    <property type="term" value="P:ceramide biosynthetic process"/>
    <property type="evidence" value="ECO:0007669"/>
    <property type="project" value="InterPro"/>
</dbReference>
<accession>A0A8H6TLS4</accession>
<evidence type="ECO:0000256" key="4">
    <source>
        <dbReference type="ARBA" id="ARBA00022692"/>
    </source>
</evidence>
<feature type="transmembrane region" description="Helical" evidence="10">
    <location>
        <begin position="93"/>
        <end position="115"/>
    </location>
</feature>
<gene>
    <name evidence="12" type="ORF">HMN09_00240900</name>
</gene>
<evidence type="ECO:0000256" key="5">
    <source>
        <dbReference type="ARBA" id="ARBA00022824"/>
    </source>
</evidence>
<dbReference type="Proteomes" id="UP000613580">
    <property type="component" value="Unassembled WGS sequence"/>
</dbReference>
<dbReference type="PROSITE" id="PS50922">
    <property type="entry name" value="TLC"/>
    <property type="match status" value="1"/>
</dbReference>
<evidence type="ECO:0000313" key="12">
    <source>
        <dbReference type="EMBL" id="KAF7319047.1"/>
    </source>
</evidence>
<dbReference type="SMART" id="SM00724">
    <property type="entry name" value="TLC"/>
    <property type="match status" value="1"/>
</dbReference>
<dbReference type="Pfam" id="PF03798">
    <property type="entry name" value="TRAM_LAG1_CLN8"/>
    <property type="match status" value="1"/>
</dbReference>
<organism evidence="12 13">
    <name type="scientific">Mycena chlorophos</name>
    <name type="common">Agaric fungus</name>
    <name type="synonym">Agaricus chlorophos</name>
    <dbReference type="NCBI Taxonomy" id="658473"/>
    <lineage>
        <taxon>Eukaryota</taxon>
        <taxon>Fungi</taxon>
        <taxon>Dikarya</taxon>
        <taxon>Basidiomycota</taxon>
        <taxon>Agaricomycotina</taxon>
        <taxon>Agaricomycetes</taxon>
        <taxon>Agaricomycetidae</taxon>
        <taxon>Agaricales</taxon>
        <taxon>Marasmiineae</taxon>
        <taxon>Mycenaceae</taxon>
        <taxon>Mycena</taxon>
    </lineage>
</organism>
<evidence type="ECO:0000256" key="7">
    <source>
        <dbReference type="ARBA" id="ARBA00023136"/>
    </source>
</evidence>
<comment type="similarity">
    <text evidence="2">Belongs to the sphingosine N-acyltransferase family.</text>
</comment>
<dbReference type="PANTHER" id="PTHR12560">
    <property type="entry name" value="LONGEVITY ASSURANCE FACTOR 1 LAG1"/>
    <property type="match status" value="1"/>
</dbReference>
<dbReference type="InterPro" id="IPR016439">
    <property type="entry name" value="Lag1/Lac1-like"/>
</dbReference>
<evidence type="ECO:0000256" key="10">
    <source>
        <dbReference type="SAM" id="Phobius"/>
    </source>
</evidence>
<feature type="transmembrane region" description="Helical" evidence="10">
    <location>
        <begin position="213"/>
        <end position="239"/>
    </location>
</feature>
<evidence type="ECO:0000259" key="11">
    <source>
        <dbReference type="PROSITE" id="PS50922"/>
    </source>
</evidence>
<evidence type="ECO:0000313" key="13">
    <source>
        <dbReference type="Proteomes" id="UP000613580"/>
    </source>
</evidence>
<keyword evidence="8" id="KW-0325">Glycoprotein</keyword>
<feature type="transmembrane region" description="Helical" evidence="10">
    <location>
        <begin position="182"/>
        <end position="201"/>
    </location>
</feature>
<dbReference type="GO" id="GO:0005789">
    <property type="term" value="C:endoplasmic reticulum membrane"/>
    <property type="evidence" value="ECO:0007669"/>
    <property type="project" value="UniProtKB-SubCell"/>
</dbReference>
<keyword evidence="4 9" id="KW-0812">Transmembrane</keyword>
<dbReference type="OrthoDB" id="3053196at2759"/>
<proteinExistence type="inferred from homology"/>
<keyword evidence="3" id="KW-0808">Transferase</keyword>
<feature type="transmembrane region" description="Helical" evidence="10">
    <location>
        <begin position="332"/>
        <end position="352"/>
    </location>
</feature>
<keyword evidence="7 9" id="KW-0472">Membrane</keyword>
<comment type="caution">
    <text evidence="12">The sequence shown here is derived from an EMBL/GenBank/DDBJ whole genome shotgun (WGS) entry which is preliminary data.</text>
</comment>
<dbReference type="InterPro" id="IPR006634">
    <property type="entry name" value="TLC-dom"/>
</dbReference>
<keyword evidence="13" id="KW-1185">Reference proteome</keyword>
<evidence type="ECO:0000256" key="9">
    <source>
        <dbReference type="PROSITE-ProRule" id="PRU00205"/>
    </source>
</evidence>
<evidence type="ECO:0000256" key="8">
    <source>
        <dbReference type="ARBA" id="ARBA00023180"/>
    </source>
</evidence>
<comment type="subcellular location">
    <subcellularLocation>
        <location evidence="1">Endoplasmic reticulum membrane</location>
        <topology evidence="1">Multi-pass membrane protein</topology>
    </subcellularLocation>
</comment>
<feature type="domain" description="TLC" evidence="11">
    <location>
        <begin position="128"/>
        <end position="347"/>
    </location>
</feature>
<evidence type="ECO:0000256" key="2">
    <source>
        <dbReference type="ARBA" id="ARBA00009808"/>
    </source>
</evidence>
<keyword evidence="5" id="KW-0256">Endoplasmic reticulum</keyword>
<feature type="transmembrane region" description="Helical" evidence="10">
    <location>
        <begin position="259"/>
        <end position="278"/>
    </location>
</feature>
<sequence>MKFSHRPIRSTDVHRPRTLLYICRQWTARPNLMWTQWIVQPAQAAKLLVIPLVGSGAWRLISPDSQNPFHAFFLISNNVDSVQNRYAKSWADILFVAFYVVFFAFFRQIVVVSVGERAAVAFGIRRRGKIVRFGEQTYAFVYYSLASAWGWRVMKELPTWWYQTEGFWLEYPHWDMPAQLKAYYLVQTAYWIHQVLVLVLAMERPRKDYNEFMLHHCVTIWLIFWSYLMNLTFIGHAVYLSMDFPEVVFSFSKLLNYLAFDRAKIVSLAIFTYVWTYFRHYLNIIILWSIYVEYELVPATASRWSLQDGVYLTWWLKYFIFVPLFALQLVNLFWYSLVLKIFFKALVTAQATDERSMMRMRMKMKMGRLTPGRQYSGV</sequence>
<dbReference type="PANTHER" id="PTHR12560:SF11">
    <property type="entry name" value="CERAMIDE SYNTHASE LAC1-RELATED"/>
    <property type="match status" value="1"/>
</dbReference>
<dbReference type="PIRSF" id="PIRSF005225">
    <property type="entry name" value="LAG1_LAC1"/>
    <property type="match status" value="1"/>
</dbReference>
<keyword evidence="6 10" id="KW-1133">Transmembrane helix</keyword>
<name>A0A8H6TLS4_MYCCL</name>
<dbReference type="GO" id="GO:0050291">
    <property type="term" value="F:sphingosine N-acyltransferase activity"/>
    <property type="evidence" value="ECO:0007669"/>
    <property type="project" value="InterPro"/>
</dbReference>
<evidence type="ECO:0000256" key="1">
    <source>
        <dbReference type="ARBA" id="ARBA00004477"/>
    </source>
</evidence>
<protein>
    <submittedName>
        <fullName evidence="12">Longevity assurance proteins LAG1/LAC1</fullName>
    </submittedName>
</protein>
<dbReference type="EMBL" id="JACAZE010000003">
    <property type="protein sequence ID" value="KAF7319047.1"/>
    <property type="molecule type" value="Genomic_DNA"/>
</dbReference>
<reference evidence="12" key="1">
    <citation type="submission" date="2020-05" db="EMBL/GenBank/DDBJ databases">
        <title>Mycena genomes resolve the evolution of fungal bioluminescence.</title>
        <authorList>
            <person name="Tsai I.J."/>
        </authorList>
    </citation>
    <scope>NUCLEOTIDE SEQUENCE</scope>
    <source>
        <strain evidence="12">110903Hualien_Pintung</strain>
    </source>
</reference>
<evidence type="ECO:0000256" key="3">
    <source>
        <dbReference type="ARBA" id="ARBA00022679"/>
    </source>
</evidence>
<evidence type="ECO:0000256" key="6">
    <source>
        <dbReference type="ARBA" id="ARBA00022989"/>
    </source>
</evidence>
<dbReference type="AlphaFoldDB" id="A0A8H6TLS4"/>